<proteinExistence type="predicted"/>
<dbReference type="AlphaFoldDB" id="A0A2Z5FWC2"/>
<protein>
    <recommendedName>
        <fullName evidence="4">DUF885 domain-containing protein</fullName>
    </recommendedName>
</protein>
<keyword evidence="3" id="KW-1185">Reference proteome</keyword>
<feature type="chain" id="PRO_5016239999" description="DUF885 domain-containing protein" evidence="1">
    <location>
        <begin position="27"/>
        <end position="607"/>
    </location>
</feature>
<dbReference type="PANTHER" id="PTHR33361:SF16">
    <property type="entry name" value="DUF885 DOMAIN-CONTAINING PROTEIN"/>
    <property type="match status" value="1"/>
</dbReference>
<accession>A0A2Z5FWC2</accession>
<evidence type="ECO:0000256" key="1">
    <source>
        <dbReference type="SAM" id="SignalP"/>
    </source>
</evidence>
<gene>
    <name evidence="2" type="ORF">ACPOL_1368</name>
</gene>
<organism evidence="2 3">
    <name type="scientific">Acidisarcina polymorpha</name>
    <dbReference type="NCBI Taxonomy" id="2211140"/>
    <lineage>
        <taxon>Bacteria</taxon>
        <taxon>Pseudomonadati</taxon>
        <taxon>Acidobacteriota</taxon>
        <taxon>Terriglobia</taxon>
        <taxon>Terriglobales</taxon>
        <taxon>Acidobacteriaceae</taxon>
        <taxon>Acidisarcina</taxon>
    </lineage>
</organism>
<dbReference type="InterPro" id="IPR010281">
    <property type="entry name" value="DUF885"/>
</dbReference>
<dbReference type="KEGG" id="abas:ACPOL_1368"/>
<evidence type="ECO:0000313" key="3">
    <source>
        <dbReference type="Proteomes" id="UP000253606"/>
    </source>
</evidence>
<evidence type="ECO:0000313" key="2">
    <source>
        <dbReference type="EMBL" id="AXC10716.1"/>
    </source>
</evidence>
<feature type="signal peptide" evidence="1">
    <location>
        <begin position="1"/>
        <end position="26"/>
    </location>
</feature>
<reference evidence="2 3" key="1">
    <citation type="journal article" date="2018" name="Front. Microbiol.">
        <title>Hydrolytic Capabilities as a Key to Environmental Success: Chitinolytic and Cellulolytic Acidobacteria From Acidic Sub-arctic Soils and Boreal Peatlands.</title>
        <authorList>
            <person name="Belova S.E."/>
            <person name="Ravin N.V."/>
            <person name="Pankratov T.A."/>
            <person name="Rakitin A.L."/>
            <person name="Ivanova A.A."/>
            <person name="Beletsky A.V."/>
            <person name="Mardanov A.V."/>
            <person name="Sinninghe Damste J.S."/>
            <person name="Dedysh S.N."/>
        </authorList>
    </citation>
    <scope>NUCLEOTIDE SEQUENCE [LARGE SCALE GENOMIC DNA]</scope>
    <source>
        <strain evidence="2 3">SBC82</strain>
    </source>
</reference>
<dbReference type="EMBL" id="CP030840">
    <property type="protein sequence ID" value="AXC10716.1"/>
    <property type="molecule type" value="Genomic_DNA"/>
</dbReference>
<name>A0A2Z5FWC2_9BACT</name>
<evidence type="ECO:0008006" key="4">
    <source>
        <dbReference type="Google" id="ProtNLM"/>
    </source>
</evidence>
<dbReference type="RefSeq" id="WP_236657271.1">
    <property type="nucleotide sequence ID" value="NZ_CP030840.1"/>
</dbReference>
<dbReference type="Proteomes" id="UP000253606">
    <property type="component" value="Chromosome"/>
</dbReference>
<sequence>MKMKRSPSIKKSVTLGFALLMLPAAVSPRTLLAQLAPSIPISIADREKALNTLFDEIWQDQLKHQPEFASSIGDKRYDDQLTDYSVAAYDAQLARGRSYIEKLSLIDPSGLPDQTQLSLDLMLRQLIDEQEESRFKTWEIPVNQMDGIHADLPRLVRQISFDKAEDYDRYVSRLNKVPVAFQQITEDMSAGIDDNRTMPKYLMEKVLVQVNAIANQKPEETTFAAPLKKFPAGISAEEQKRIQTDVLDAISKQVIPTYARFAKYLTAVYIPKGRTEIGVSSLPDGDAYYAFCIRQRTTTKMTAGQIHQIGIDQVKQDETEMLAIAQKLGYKDIPSLRAAMNANPKLHPTSGEELLSAYRGYIDGMKPKLPALFGRLPKAPLTVEAVPAFLEKDSAFAYYEPGTPDGKRPGTVFISTYKYESRLLSGAETTAYHEGLPGHHLQVSVAQELSGLPEFRKYINYTAYVEGWGLYAERLGKDVGLYTDPYSDFGRLEADMHRAIRLVVDTGIHSEHWTREQVVDYFHAHSGLDEATVQSETDRYVAMPGQALGYKIGQLKLLELRSRAQQTLGAKFDIKAFHDQVIDSGALPLDVLETRVDAWIAQQKAGK</sequence>
<keyword evidence="1" id="KW-0732">Signal</keyword>
<dbReference type="Pfam" id="PF05960">
    <property type="entry name" value="DUF885"/>
    <property type="match status" value="1"/>
</dbReference>
<dbReference type="PANTHER" id="PTHR33361">
    <property type="entry name" value="GLR0591 PROTEIN"/>
    <property type="match status" value="1"/>
</dbReference>